<evidence type="ECO:0000313" key="1">
    <source>
        <dbReference type="Proteomes" id="UP000887580"/>
    </source>
</evidence>
<name>A0AC35ESZ0_9BILA</name>
<protein>
    <submittedName>
        <fullName evidence="2">Uncharacterized protein</fullName>
    </submittedName>
</protein>
<dbReference type="Proteomes" id="UP000887580">
    <property type="component" value="Unplaced"/>
</dbReference>
<accession>A0AC35ESZ0</accession>
<evidence type="ECO:0000313" key="2">
    <source>
        <dbReference type="WBParaSite" id="PS1159_v2.g10488.t1"/>
    </source>
</evidence>
<dbReference type="WBParaSite" id="PS1159_v2.g10488.t1">
    <property type="protein sequence ID" value="PS1159_v2.g10488.t1"/>
    <property type="gene ID" value="PS1159_v2.g10488"/>
</dbReference>
<proteinExistence type="predicted"/>
<sequence length="77" mass="8054">MTTITSKPVPSTPISKTTATTTTTTSKSVPTTPNSATKNGETKKISTAAKLIDDKSSAVAVFSLSYLVSFITILLFL</sequence>
<organism evidence="1 2">
    <name type="scientific">Panagrolaimus sp. PS1159</name>
    <dbReference type="NCBI Taxonomy" id="55785"/>
    <lineage>
        <taxon>Eukaryota</taxon>
        <taxon>Metazoa</taxon>
        <taxon>Ecdysozoa</taxon>
        <taxon>Nematoda</taxon>
        <taxon>Chromadorea</taxon>
        <taxon>Rhabditida</taxon>
        <taxon>Tylenchina</taxon>
        <taxon>Panagrolaimomorpha</taxon>
        <taxon>Panagrolaimoidea</taxon>
        <taxon>Panagrolaimidae</taxon>
        <taxon>Panagrolaimus</taxon>
    </lineage>
</organism>
<reference evidence="2" key="1">
    <citation type="submission" date="2022-11" db="UniProtKB">
        <authorList>
            <consortium name="WormBaseParasite"/>
        </authorList>
    </citation>
    <scope>IDENTIFICATION</scope>
</reference>